<dbReference type="Proteomes" id="UP000239724">
    <property type="component" value="Unassembled WGS sequence"/>
</dbReference>
<proteinExistence type="predicted"/>
<sequence>MPLSGVRVLDLTRVLSGPFCTALLGDLGADVIKVEAPEGDSVRGQGAGRDGLSWYFAQFNRNKRSLRLDLRTPAGKAILARLIARSDVLVENFRPGVLARLGFDDDRLQALQPRLVTCAINGFGSTGPYRDRPAFDFIAQAISGFMSVNGGPDDPPLRSGLPIGDLVAGLYAALSITAAVLHARATGQGQRAEVSLTNGLVSLLAYIATNTFATGMTPPRSGNDHPIAAPYGLFPTRDGQIALAPADDAFFRRLADALGEPGLKTDPLYATQPARVANRARINAIVGGRLAGNTTAHWVETLNAAGVPCGPVNSVADVFTDPQIRAQQMVIDVDHPGYGMVRMLGFPIKLSETPCRVRRSAPRLGEHSDEVLAELDYSEAERAAWRRDGVI</sequence>
<keyword evidence="3" id="KW-1185">Reference proteome</keyword>
<dbReference type="Pfam" id="PF02515">
    <property type="entry name" value="CoA_transf_3"/>
    <property type="match status" value="1"/>
</dbReference>
<dbReference type="SUPFAM" id="SSF89796">
    <property type="entry name" value="CoA-transferase family III (CaiB/BaiF)"/>
    <property type="match status" value="1"/>
</dbReference>
<dbReference type="PANTHER" id="PTHR48207:SF3">
    <property type="entry name" value="SUCCINATE--HYDROXYMETHYLGLUTARATE COA-TRANSFERASE"/>
    <property type="match status" value="1"/>
</dbReference>
<dbReference type="RefSeq" id="WP_104517022.1">
    <property type="nucleotide sequence ID" value="NZ_NHRY01000032.1"/>
</dbReference>
<comment type="caution">
    <text evidence="2">The sequence shown here is derived from an EMBL/GenBank/DDBJ whole genome shotgun (WGS) entry which is preliminary data.</text>
</comment>
<organism evidence="2 3">
    <name type="scientific">Rhodopila globiformis</name>
    <name type="common">Rhodopseudomonas globiformis</name>
    <dbReference type="NCBI Taxonomy" id="1071"/>
    <lineage>
        <taxon>Bacteria</taxon>
        <taxon>Pseudomonadati</taxon>
        <taxon>Pseudomonadota</taxon>
        <taxon>Alphaproteobacteria</taxon>
        <taxon>Acetobacterales</taxon>
        <taxon>Acetobacteraceae</taxon>
        <taxon>Rhodopila</taxon>
    </lineage>
</organism>
<dbReference type="InterPro" id="IPR003673">
    <property type="entry name" value="CoA-Trfase_fam_III"/>
</dbReference>
<dbReference type="GO" id="GO:0008410">
    <property type="term" value="F:CoA-transferase activity"/>
    <property type="evidence" value="ECO:0007669"/>
    <property type="project" value="TreeGrafter"/>
</dbReference>
<reference evidence="2 3" key="1">
    <citation type="journal article" date="2018" name="Arch. Microbiol.">
        <title>New insights into the metabolic potential of the phototrophic purple bacterium Rhodopila globiformis DSM 161(T) from its draft genome sequence and evidence for a vanadium-dependent nitrogenase.</title>
        <authorList>
            <person name="Imhoff J.F."/>
            <person name="Rahn T."/>
            <person name="Kunzel S."/>
            <person name="Neulinger S.C."/>
        </authorList>
    </citation>
    <scope>NUCLEOTIDE SEQUENCE [LARGE SCALE GENOMIC DNA]</scope>
    <source>
        <strain evidence="2 3">DSM 161</strain>
    </source>
</reference>
<accession>A0A2S6NNZ7</accession>
<name>A0A2S6NNZ7_RHOGL</name>
<dbReference type="InterPro" id="IPR050483">
    <property type="entry name" value="CoA-transferase_III_domain"/>
</dbReference>
<gene>
    <name evidence="2" type="ORF">CCS01_01250</name>
</gene>
<dbReference type="InterPro" id="IPR023606">
    <property type="entry name" value="CoA-Trfase_III_dom_1_sf"/>
</dbReference>
<dbReference type="Gene3D" id="3.30.1540.10">
    <property type="entry name" value="formyl-coa transferase, domain 3"/>
    <property type="match status" value="1"/>
</dbReference>
<dbReference type="PANTHER" id="PTHR48207">
    <property type="entry name" value="SUCCINATE--HYDROXYMETHYLGLUTARATE COA-TRANSFERASE"/>
    <property type="match status" value="1"/>
</dbReference>
<keyword evidence="1" id="KW-0808">Transferase</keyword>
<dbReference type="AlphaFoldDB" id="A0A2S6NNZ7"/>
<evidence type="ECO:0000313" key="3">
    <source>
        <dbReference type="Proteomes" id="UP000239724"/>
    </source>
</evidence>
<protein>
    <submittedName>
        <fullName evidence="2">Carnitine dehydratase</fullName>
    </submittedName>
</protein>
<evidence type="ECO:0000313" key="2">
    <source>
        <dbReference type="EMBL" id="PPQ39548.1"/>
    </source>
</evidence>
<evidence type="ECO:0000256" key="1">
    <source>
        <dbReference type="ARBA" id="ARBA00022679"/>
    </source>
</evidence>
<dbReference type="OrthoDB" id="9781472at2"/>
<dbReference type="InterPro" id="IPR044855">
    <property type="entry name" value="CoA-Trfase_III_dom3_sf"/>
</dbReference>
<dbReference type="Gene3D" id="3.40.50.10540">
    <property type="entry name" value="Crotonobetainyl-coa:carnitine coa-transferase, domain 1"/>
    <property type="match status" value="1"/>
</dbReference>
<dbReference type="EMBL" id="NHRY01000032">
    <property type="protein sequence ID" value="PPQ39548.1"/>
    <property type="molecule type" value="Genomic_DNA"/>
</dbReference>